<dbReference type="SUPFAM" id="SSF53686">
    <property type="entry name" value="Tryptophan synthase beta subunit-like PLP-dependent enzymes"/>
    <property type="match status" value="1"/>
</dbReference>
<dbReference type="Pfam" id="PF00291">
    <property type="entry name" value="PALP"/>
    <property type="match status" value="1"/>
</dbReference>
<dbReference type="InterPro" id="IPR036052">
    <property type="entry name" value="TrpB-like_PALP_sf"/>
</dbReference>
<gene>
    <name evidence="4" type="ORF">ACFQ1S_00960</name>
</gene>
<dbReference type="InterPro" id="IPR001926">
    <property type="entry name" value="TrpB-like_PALP"/>
</dbReference>
<dbReference type="Proteomes" id="UP001597045">
    <property type="component" value="Unassembled WGS sequence"/>
</dbReference>
<keyword evidence="5" id="KW-1185">Reference proteome</keyword>
<keyword evidence="2" id="KW-0663">Pyridoxal phosphate</keyword>
<accession>A0ABW3M2A8</accession>
<comment type="caution">
    <text evidence="4">The sequence shown here is derived from an EMBL/GenBank/DDBJ whole genome shotgun (WGS) entry which is preliminary data.</text>
</comment>
<sequence>MIYEHAYEMITDDVFLHLAAGTTGPDVYLKVEGLNPAGSIKLKTAVSMVEDAERRGVLRPGGSLIESSSGSL</sequence>
<evidence type="ECO:0000259" key="3">
    <source>
        <dbReference type="Pfam" id="PF00291"/>
    </source>
</evidence>
<feature type="non-terminal residue" evidence="4">
    <location>
        <position position="72"/>
    </location>
</feature>
<proteinExistence type="predicted"/>
<feature type="domain" description="Tryptophan synthase beta chain-like PALP" evidence="3">
    <location>
        <begin position="20"/>
        <end position="71"/>
    </location>
</feature>
<comment type="cofactor">
    <cofactor evidence="1">
        <name>pyridoxal 5'-phosphate</name>
        <dbReference type="ChEBI" id="CHEBI:597326"/>
    </cofactor>
</comment>
<evidence type="ECO:0000256" key="1">
    <source>
        <dbReference type="ARBA" id="ARBA00001933"/>
    </source>
</evidence>
<evidence type="ECO:0000256" key="2">
    <source>
        <dbReference type="ARBA" id="ARBA00022898"/>
    </source>
</evidence>
<protein>
    <submittedName>
        <fullName evidence="4">Pyridoxal-phosphate dependent enzyme</fullName>
    </submittedName>
</protein>
<evidence type="ECO:0000313" key="5">
    <source>
        <dbReference type="Proteomes" id="UP001597045"/>
    </source>
</evidence>
<evidence type="ECO:0000313" key="4">
    <source>
        <dbReference type="EMBL" id="MFD1044263.1"/>
    </source>
</evidence>
<dbReference type="EMBL" id="JBHTIS010000020">
    <property type="protein sequence ID" value="MFD1044263.1"/>
    <property type="molecule type" value="Genomic_DNA"/>
</dbReference>
<dbReference type="PANTHER" id="PTHR10314">
    <property type="entry name" value="CYSTATHIONINE BETA-SYNTHASE"/>
    <property type="match status" value="1"/>
</dbReference>
<dbReference type="InterPro" id="IPR050214">
    <property type="entry name" value="Cys_Synth/Cystath_Beta-Synth"/>
</dbReference>
<reference evidence="5" key="1">
    <citation type="journal article" date="2019" name="Int. J. Syst. Evol. Microbiol.">
        <title>The Global Catalogue of Microorganisms (GCM) 10K type strain sequencing project: providing services to taxonomists for standard genome sequencing and annotation.</title>
        <authorList>
            <consortium name="The Broad Institute Genomics Platform"/>
            <consortium name="The Broad Institute Genome Sequencing Center for Infectious Disease"/>
            <person name="Wu L."/>
            <person name="Ma J."/>
        </authorList>
    </citation>
    <scope>NUCLEOTIDE SEQUENCE [LARGE SCALE GENOMIC DNA]</scope>
    <source>
        <strain evidence="5">JCM 31486</strain>
    </source>
</reference>
<name>A0ABW3M2A8_9PSEU</name>
<dbReference type="Gene3D" id="3.40.50.1100">
    <property type="match status" value="2"/>
</dbReference>
<organism evidence="4 5">
    <name type="scientific">Kibdelosporangium lantanae</name>
    <dbReference type="NCBI Taxonomy" id="1497396"/>
    <lineage>
        <taxon>Bacteria</taxon>
        <taxon>Bacillati</taxon>
        <taxon>Actinomycetota</taxon>
        <taxon>Actinomycetes</taxon>
        <taxon>Pseudonocardiales</taxon>
        <taxon>Pseudonocardiaceae</taxon>
        <taxon>Kibdelosporangium</taxon>
    </lineage>
</organism>